<keyword evidence="3" id="KW-1185">Reference proteome</keyword>
<keyword evidence="2" id="KW-0560">Oxidoreductase</keyword>
<dbReference type="Proteomes" id="UP001148184">
    <property type="component" value="Unassembled WGS sequence"/>
</dbReference>
<organism evidence="2 3">
    <name type="scientific">Pseudomonas rubra</name>
    <dbReference type="NCBI Taxonomy" id="2942627"/>
    <lineage>
        <taxon>Bacteria</taxon>
        <taxon>Pseudomonadati</taxon>
        <taxon>Pseudomonadota</taxon>
        <taxon>Gammaproteobacteria</taxon>
        <taxon>Pseudomonadales</taxon>
        <taxon>Pseudomonadaceae</taxon>
        <taxon>Pseudomonas</taxon>
    </lineage>
</organism>
<name>A0ABT5PAW2_9PSED</name>
<comment type="cofactor">
    <cofactor evidence="1">
        <name>Fe(2+)</name>
        <dbReference type="ChEBI" id="CHEBI:29033"/>
    </cofactor>
</comment>
<reference evidence="2 3" key="1">
    <citation type="submission" date="2022-05" db="EMBL/GenBank/DDBJ databases">
        <title>Novel Pseudomonas spp. Isolated from a Rainbow Trout Aquaculture Facility.</title>
        <authorList>
            <person name="Testerman T."/>
            <person name="Graf J."/>
        </authorList>
    </citation>
    <scope>NUCLEOTIDE SEQUENCE [LARGE SCALE GENOMIC DNA]</scope>
    <source>
        <strain evidence="2 3">ID1025</strain>
    </source>
</reference>
<dbReference type="Pfam" id="PF05721">
    <property type="entry name" value="PhyH"/>
    <property type="match status" value="1"/>
</dbReference>
<protein>
    <submittedName>
        <fullName evidence="2">Phytanoyl-CoA dioxygenase family protein</fullName>
    </submittedName>
</protein>
<comment type="caution">
    <text evidence="2">The sequence shown here is derived from an EMBL/GenBank/DDBJ whole genome shotgun (WGS) entry which is preliminary data.</text>
</comment>
<sequence length="256" mass="27958">MDTPANFTQHGYAVIYDLLDVKLQTLLQQLAQQLVERHRAGEATVLAASVNIASVSQQHPERNPGVQGQDWMLEPFIIGDLMTLEPRFTSVLSAASVWTSVAALLGCETEEVVLHFCNLTRKPQSTGPAVGWHRDADNRYFASRDKRTLRLLIPLQAMSAENAGTAVVPGSHRCQEAAIEHALCPHVPVGAGLALHCEVLHGGAPNRSRLERDVLVIQFGVRSSVLSYQADEAYALADRDALVRATEQRLAALIRA</sequence>
<evidence type="ECO:0000313" key="2">
    <source>
        <dbReference type="EMBL" id="MDD1015079.1"/>
    </source>
</evidence>
<dbReference type="GO" id="GO:0051213">
    <property type="term" value="F:dioxygenase activity"/>
    <property type="evidence" value="ECO:0007669"/>
    <property type="project" value="UniProtKB-KW"/>
</dbReference>
<evidence type="ECO:0000313" key="3">
    <source>
        <dbReference type="Proteomes" id="UP001148184"/>
    </source>
</evidence>
<dbReference type="EMBL" id="JAMDGZ010000032">
    <property type="protein sequence ID" value="MDD1015079.1"/>
    <property type="molecule type" value="Genomic_DNA"/>
</dbReference>
<proteinExistence type="predicted"/>
<dbReference type="SUPFAM" id="SSF51197">
    <property type="entry name" value="Clavaminate synthase-like"/>
    <property type="match status" value="1"/>
</dbReference>
<keyword evidence="2" id="KW-0223">Dioxygenase</keyword>
<dbReference type="RefSeq" id="WP_273893786.1">
    <property type="nucleotide sequence ID" value="NZ_JAMDGP010000016.1"/>
</dbReference>
<evidence type="ECO:0000256" key="1">
    <source>
        <dbReference type="ARBA" id="ARBA00001954"/>
    </source>
</evidence>
<dbReference type="PANTHER" id="PTHR20883:SF48">
    <property type="entry name" value="ECTOINE DIOXYGENASE"/>
    <property type="match status" value="1"/>
</dbReference>
<dbReference type="Gene3D" id="2.60.120.620">
    <property type="entry name" value="q2cbj1_9rhob like domain"/>
    <property type="match status" value="1"/>
</dbReference>
<dbReference type="PANTHER" id="PTHR20883">
    <property type="entry name" value="PHYTANOYL-COA DIOXYGENASE DOMAIN CONTAINING 1"/>
    <property type="match status" value="1"/>
</dbReference>
<dbReference type="InterPro" id="IPR008775">
    <property type="entry name" value="Phytyl_CoA_dOase-like"/>
</dbReference>
<gene>
    <name evidence="2" type="ORF">M5G17_15535</name>
</gene>
<accession>A0ABT5PAW2</accession>